<dbReference type="OrthoDB" id="8704084at2"/>
<dbReference type="KEGG" id="pin:Ping_2112"/>
<dbReference type="HOGENOM" id="CLU_157099_0_0_6"/>
<keyword evidence="1" id="KW-1133">Transmembrane helix</keyword>
<dbReference type="RefSeq" id="WP_011770418.1">
    <property type="nucleotide sequence ID" value="NC_008709.1"/>
</dbReference>
<dbReference type="AlphaFoldDB" id="A1SWJ3"/>
<keyword evidence="3" id="KW-1185">Reference proteome</keyword>
<organism evidence="2 3">
    <name type="scientific">Psychromonas ingrahamii (strain DSM 17664 / CCUG 51855 / 37)</name>
    <dbReference type="NCBI Taxonomy" id="357804"/>
    <lineage>
        <taxon>Bacteria</taxon>
        <taxon>Pseudomonadati</taxon>
        <taxon>Pseudomonadota</taxon>
        <taxon>Gammaproteobacteria</taxon>
        <taxon>Alteromonadales</taxon>
        <taxon>Psychromonadaceae</taxon>
        <taxon>Psychromonas</taxon>
    </lineage>
</organism>
<accession>A1SWJ3</accession>
<evidence type="ECO:0000313" key="2">
    <source>
        <dbReference type="EMBL" id="ABM03858.1"/>
    </source>
</evidence>
<feature type="transmembrane region" description="Helical" evidence="1">
    <location>
        <begin position="88"/>
        <end position="108"/>
    </location>
</feature>
<reference evidence="2 3" key="1">
    <citation type="submission" date="2007-01" db="EMBL/GenBank/DDBJ databases">
        <title>Complete sequence of Psychromonas ingrahamii 37.</title>
        <authorList>
            <consortium name="US DOE Joint Genome Institute"/>
            <person name="Copeland A."/>
            <person name="Lucas S."/>
            <person name="Lapidus A."/>
            <person name="Barry K."/>
            <person name="Detter J.C."/>
            <person name="Glavina del Rio T."/>
            <person name="Hammon N."/>
            <person name="Israni S."/>
            <person name="Dalin E."/>
            <person name="Tice H."/>
            <person name="Pitluck S."/>
            <person name="Thompson L.S."/>
            <person name="Brettin T."/>
            <person name="Bruce D."/>
            <person name="Han C."/>
            <person name="Tapia R."/>
            <person name="Schmutz J."/>
            <person name="Larimer F."/>
            <person name="Land M."/>
            <person name="Hauser L."/>
            <person name="Kyrpides N."/>
            <person name="Ivanova N."/>
            <person name="Staley J."/>
            <person name="Richardson P."/>
        </authorList>
    </citation>
    <scope>NUCLEOTIDE SEQUENCE [LARGE SCALE GENOMIC DNA]</scope>
    <source>
        <strain evidence="2 3">37</strain>
    </source>
</reference>
<name>A1SWJ3_PSYIN</name>
<evidence type="ECO:0000256" key="1">
    <source>
        <dbReference type="SAM" id="Phobius"/>
    </source>
</evidence>
<dbReference type="eggNOG" id="ENOG5033C43">
    <property type="taxonomic scope" value="Bacteria"/>
</dbReference>
<keyword evidence="1" id="KW-0472">Membrane</keyword>
<dbReference type="EMBL" id="CP000510">
    <property type="protein sequence ID" value="ABM03858.1"/>
    <property type="molecule type" value="Genomic_DNA"/>
</dbReference>
<feature type="transmembrane region" description="Helical" evidence="1">
    <location>
        <begin position="30"/>
        <end position="48"/>
    </location>
</feature>
<sequence length="115" mass="12498">MKKTIKAVLLSAFIFPGVGHLLFKRYISAAILAATALTATYLLIAKVLESAMLIVDKIQRGEVAADITKISELASQQPSTDGWLGTDFISVILLITWLVAIVDCYRVGCSLKKKD</sequence>
<evidence type="ECO:0000313" key="3">
    <source>
        <dbReference type="Proteomes" id="UP000000639"/>
    </source>
</evidence>
<dbReference type="Proteomes" id="UP000000639">
    <property type="component" value="Chromosome"/>
</dbReference>
<evidence type="ECO:0008006" key="4">
    <source>
        <dbReference type="Google" id="ProtNLM"/>
    </source>
</evidence>
<gene>
    <name evidence="2" type="ordered locus">Ping_2112</name>
</gene>
<protein>
    <recommendedName>
        <fullName evidence="4">DUF5683 domain-containing protein</fullName>
    </recommendedName>
</protein>
<proteinExistence type="predicted"/>
<keyword evidence="1" id="KW-0812">Transmembrane</keyword>